<dbReference type="Gene3D" id="3.40.50.720">
    <property type="entry name" value="NAD(P)-binding Rossmann-like Domain"/>
    <property type="match status" value="2"/>
</dbReference>
<evidence type="ECO:0000313" key="5">
    <source>
        <dbReference type="Proteomes" id="UP000199347"/>
    </source>
</evidence>
<protein>
    <submittedName>
        <fullName evidence="4">Glyoxylate/hydroxypyruvate reductase A</fullName>
    </submittedName>
</protein>
<feature type="domain" description="D-isomer specific 2-hydroxyacid dehydrogenase NAD-binding" evidence="3">
    <location>
        <begin position="104"/>
        <end position="274"/>
    </location>
</feature>
<keyword evidence="5" id="KW-1185">Reference proteome</keyword>
<dbReference type="GO" id="GO:0016491">
    <property type="term" value="F:oxidoreductase activity"/>
    <property type="evidence" value="ECO:0007669"/>
    <property type="project" value="UniProtKB-KW"/>
</dbReference>
<organism evidence="4 5">
    <name type="scientific">Afifella marina DSM 2698</name>
    <dbReference type="NCBI Taxonomy" id="1120955"/>
    <lineage>
        <taxon>Bacteria</taxon>
        <taxon>Pseudomonadati</taxon>
        <taxon>Pseudomonadota</taxon>
        <taxon>Alphaproteobacteria</taxon>
        <taxon>Hyphomicrobiales</taxon>
        <taxon>Afifellaceae</taxon>
        <taxon>Afifella</taxon>
    </lineage>
</organism>
<dbReference type="PANTHER" id="PTHR43333:SF1">
    <property type="entry name" value="D-ISOMER SPECIFIC 2-HYDROXYACID DEHYDROGENASE NAD-BINDING DOMAIN-CONTAINING PROTEIN"/>
    <property type="match status" value="1"/>
</dbReference>
<gene>
    <name evidence="4" type="ORF">SAMN03080610_02655</name>
</gene>
<dbReference type="Pfam" id="PF02826">
    <property type="entry name" value="2-Hacid_dh_C"/>
    <property type="match status" value="1"/>
</dbReference>
<keyword evidence="1" id="KW-0560">Oxidoreductase</keyword>
<dbReference type="CDD" id="cd12164">
    <property type="entry name" value="GDH_like_2"/>
    <property type="match status" value="1"/>
</dbReference>
<name>A0A1G5NTY8_AFIMA</name>
<evidence type="ECO:0000256" key="1">
    <source>
        <dbReference type="ARBA" id="ARBA00023002"/>
    </source>
</evidence>
<accession>A0A1G5NTY8</accession>
<dbReference type="InterPro" id="IPR036291">
    <property type="entry name" value="NAD(P)-bd_dom_sf"/>
</dbReference>
<dbReference type="GO" id="GO:0051287">
    <property type="term" value="F:NAD binding"/>
    <property type="evidence" value="ECO:0007669"/>
    <property type="project" value="InterPro"/>
</dbReference>
<dbReference type="SUPFAM" id="SSF52283">
    <property type="entry name" value="Formate/glycerate dehydrogenase catalytic domain-like"/>
    <property type="match status" value="1"/>
</dbReference>
<dbReference type="RefSeq" id="WP_092813949.1">
    <property type="nucleotide sequence ID" value="NZ_FMVW01000006.1"/>
</dbReference>
<dbReference type="SUPFAM" id="SSF51735">
    <property type="entry name" value="NAD(P)-binding Rossmann-fold domains"/>
    <property type="match status" value="1"/>
</dbReference>
<dbReference type="OrthoDB" id="9787219at2"/>
<keyword evidence="4" id="KW-0670">Pyruvate</keyword>
<dbReference type="PANTHER" id="PTHR43333">
    <property type="entry name" value="2-HACID_DH_C DOMAIN-CONTAINING PROTEIN"/>
    <property type="match status" value="1"/>
</dbReference>
<reference evidence="5" key="1">
    <citation type="submission" date="2016-10" db="EMBL/GenBank/DDBJ databases">
        <authorList>
            <person name="Varghese N."/>
            <person name="Submissions S."/>
        </authorList>
    </citation>
    <scope>NUCLEOTIDE SEQUENCE [LARGE SCALE GENOMIC DNA]</scope>
    <source>
        <strain evidence="5">DSM 2698</strain>
    </source>
</reference>
<sequence>MALLYLSHKQRGEVWKPIFARELPELEFYDGLEAVRDPSKVRFIATWNAPADPLKTYPNLEMILSVGAGVDQFDFRALPEHVKVARMVTPSIAEMMRDYVVLGVLAMHRQLPRYIAQQRDKTWSAGRVDLARRKTVGVMGLGQLGTAVLEALRPFGFKLSGWGRSPRALDGVQTFVGRNELPAFLAGTDILICLLPLTEETENILDAHLFAALPKGATLVHAGRGRQLDHDALLDALDTGHLEGAFLDVTEPEPLPAEHPFWSHPRLVLTPHVATMTDFEEGALAAVECLRAHEEGRPIPGLVDKARGY</sequence>
<evidence type="ECO:0000256" key="2">
    <source>
        <dbReference type="ARBA" id="ARBA00023027"/>
    </source>
</evidence>
<dbReference type="AlphaFoldDB" id="A0A1G5NTY8"/>
<dbReference type="STRING" id="1120955.SAMN03080610_02655"/>
<evidence type="ECO:0000313" key="4">
    <source>
        <dbReference type="EMBL" id="SCZ40802.1"/>
    </source>
</evidence>
<dbReference type="EMBL" id="FMVW01000006">
    <property type="protein sequence ID" value="SCZ40802.1"/>
    <property type="molecule type" value="Genomic_DNA"/>
</dbReference>
<dbReference type="InterPro" id="IPR006140">
    <property type="entry name" value="D-isomer_DH_NAD-bd"/>
</dbReference>
<evidence type="ECO:0000259" key="3">
    <source>
        <dbReference type="Pfam" id="PF02826"/>
    </source>
</evidence>
<keyword evidence="2" id="KW-0520">NAD</keyword>
<proteinExistence type="predicted"/>
<dbReference type="Proteomes" id="UP000199347">
    <property type="component" value="Unassembled WGS sequence"/>
</dbReference>